<gene>
    <name evidence="1" type="ORF">AAFF_G00069960</name>
</gene>
<dbReference type="InterPro" id="IPR013320">
    <property type="entry name" value="ConA-like_dom_sf"/>
</dbReference>
<proteinExistence type="predicted"/>
<dbReference type="EMBL" id="JAINUG010001419">
    <property type="protein sequence ID" value="KAJ8355313.1"/>
    <property type="molecule type" value="Genomic_DNA"/>
</dbReference>
<evidence type="ECO:0000313" key="2">
    <source>
        <dbReference type="Proteomes" id="UP001221898"/>
    </source>
</evidence>
<sequence length="256" mass="29424">MESSIGDTSLNLPKRQRGLGRLETEIGAQFEKMHAFLRKREAEVKRELLNEERKCLESMDKNLVVIRDRLMGRRETEAVLLSALAIAEPDYYLQESVDKHVLSSETHISVNDLQVTPDSLCLGPYETHLQFFMWKDMLQVIRSVPEPLAMKNDRKGNLIVSVEGSSVWPVDKETGFKLWPNASSEATTVSREWFHYGQHYWEVHVGGKLDWTLGVRSFLWKGKGYIFRAEGAELLELSLDLRVKPSKVGLYLDSER</sequence>
<name>A0AAD7R291_9TELE</name>
<dbReference type="Proteomes" id="UP001221898">
    <property type="component" value="Unassembled WGS sequence"/>
</dbReference>
<evidence type="ECO:0008006" key="3">
    <source>
        <dbReference type="Google" id="ProtNLM"/>
    </source>
</evidence>
<evidence type="ECO:0000313" key="1">
    <source>
        <dbReference type="EMBL" id="KAJ8355313.1"/>
    </source>
</evidence>
<organism evidence="1 2">
    <name type="scientific">Aldrovandia affinis</name>
    <dbReference type="NCBI Taxonomy" id="143900"/>
    <lineage>
        <taxon>Eukaryota</taxon>
        <taxon>Metazoa</taxon>
        <taxon>Chordata</taxon>
        <taxon>Craniata</taxon>
        <taxon>Vertebrata</taxon>
        <taxon>Euteleostomi</taxon>
        <taxon>Actinopterygii</taxon>
        <taxon>Neopterygii</taxon>
        <taxon>Teleostei</taxon>
        <taxon>Notacanthiformes</taxon>
        <taxon>Halosauridae</taxon>
        <taxon>Aldrovandia</taxon>
    </lineage>
</organism>
<dbReference type="SUPFAM" id="SSF49899">
    <property type="entry name" value="Concanavalin A-like lectins/glucanases"/>
    <property type="match status" value="1"/>
</dbReference>
<dbReference type="InterPro" id="IPR043136">
    <property type="entry name" value="B30.2/SPRY_sf"/>
</dbReference>
<dbReference type="InterPro" id="IPR050143">
    <property type="entry name" value="TRIM/RBCC"/>
</dbReference>
<comment type="caution">
    <text evidence="1">The sequence shown here is derived from an EMBL/GenBank/DDBJ whole genome shotgun (WGS) entry which is preliminary data.</text>
</comment>
<dbReference type="Gene3D" id="2.60.120.920">
    <property type="match status" value="1"/>
</dbReference>
<accession>A0AAD7R291</accession>
<reference evidence="1" key="1">
    <citation type="journal article" date="2023" name="Science">
        <title>Genome structures resolve the early diversification of teleost fishes.</title>
        <authorList>
            <person name="Parey E."/>
            <person name="Louis A."/>
            <person name="Montfort J."/>
            <person name="Bouchez O."/>
            <person name="Roques C."/>
            <person name="Iampietro C."/>
            <person name="Lluch J."/>
            <person name="Castinel A."/>
            <person name="Donnadieu C."/>
            <person name="Desvignes T."/>
            <person name="Floi Bucao C."/>
            <person name="Jouanno E."/>
            <person name="Wen M."/>
            <person name="Mejri S."/>
            <person name="Dirks R."/>
            <person name="Jansen H."/>
            <person name="Henkel C."/>
            <person name="Chen W.J."/>
            <person name="Zahm M."/>
            <person name="Cabau C."/>
            <person name="Klopp C."/>
            <person name="Thompson A.W."/>
            <person name="Robinson-Rechavi M."/>
            <person name="Braasch I."/>
            <person name="Lecointre G."/>
            <person name="Bobe J."/>
            <person name="Postlethwait J.H."/>
            <person name="Berthelot C."/>
            <person name="Roest Crollius H."/>
            <person name="Guiguen Y."/>
        </authorList>
    </citation>
    <scope>NUCLEOTIDE SEQUENCE</scope>
    <source>
        <strain evidence="1">NC1722</strain>
    </source>
</reference>
<keyword evidence="2" id="KW-1185">Reference proteome</keyword>
<protein>
    <recommendedName>
        <fullName evidence="3">B30.2/SPRY domain-containing protein</fullName>
    </recommendedName>
</protein>
<dbReference type="AlphaFoldDB" id="A0AAD7R291"/>
<dbReference type="PANTHER" id="PTHR24103">
    <property type="entry name" value="E3 UBIQUITIN-PROTEIN LIGASE TRIM"/>
    <property type="match status" value="1"/>
</dbReference>